<feature type="compositionally biased region" description="Low complexity" evidence="1">
    <location>
        <begin position="87"/>
        <end position="109"/>
    </location>
</feature>
<evidence type="ECO:0000313" key="3">
    <source>
        <dbReference type="Proteomes" id="UP000784294"/>
    </source>
</evidence>
<comment type="caution">
    <text evidence="2">The sequence shown here is derived from an EMBL/GenBank/DDBJ whole genome shotgun (WGS) entry which is preliminary data.</text>
</comment>
<accession>A0A3S5CJT6</accession>
<feature type="compositionally biased region" description="Polar residues" evidence="1">
    <location>
        <begin position="54"/>
        <end position="69"/>
    </location>
</feature>
<feature type="region of interest" description="Disordered" evidence="1">
    <location>
        <begin position="46"/>
        <end position="262"/>
    </location>
</feature>
<feature type="compositionally biased region" description="Polar residues" evidence="1">
    <location>
        <begin position="232"/>
        <end position="262"/>
    </location>
</feature>
<evidence type="ECO:0000313" key="2">
    <source>
        <dbReference type="EMBL" id="VEL14147.1"/>
    </source>
</evidence>
<dbReference type="EMBL" id="CAAALY010020129">
    <property type="protein sequence ID" value="VEL14147.1"/>
    <property type="molecule type" value="Genomic_DNA"/>
</dbReference>
<name>A0A3S5CJT6_9PLAT</name>
<gene>
    <name evidence="2" type="ORF">PXEA_LOCUS7587</name>
</gene>
<protein>
    <submittedName>
        <fullName evidence="2">Uncharacterized protein</fullName>
    </submittedName>
</protein>
<feature type="compositionally biased region" description="Basic and acidic residues" evidence="1">
    <location>
        <begin position="136"/>
        <end position="172"/>
    </location>
</feature>
<feature type="region of interest" description="Disordered" evidence="1">
    <location>
        <begin position="1"/>
        <end position="31"/>
    </location>
</feature>
<reference evidence="2" key="1">
    <citation type="submission" date="2018-11" db="EMBL/GenBank/DDBJ databases">
        <authorList>
            <consortium name="Pathogen Informatics"/>
        </authorList>
    </citation>
    <scope>NUCLEOTIDE SEQUENCE</scope>
</reference>
<proteinExistence type="predicted"/>
<keyword evidence="3" id="KW-1185">Reference proteome</keyword>
<feature type="compositionally biased region" description="Basic and acidic residues" evidence="1">
    <location>
        <begin position="216"/>
        <end position="226"/>
    </location>
</feature>
<evidence type="ECO:0000256" key="1">
    <source>
        <dbReference type="SAM" id="MobiDB-lite"/>
    </source>
</evidence>
<dbReference type="AlphaFoldDB" id="A0A3S5CJT6"/>
<sequence>MGAMSPKSGPVQIQADDERHGGWQADEPVVSASALGIKPVHLVRESKGRHEASSAVTEVTVDNASQSFPRLSADRIPLPPSGETSKIANSFASTSTSASTNTTTTSTITEDPSSLSSRKAPLLPTPGNSRPSVLLRLREQQAVEEAERRRIAEEAEAEEAAKRAEGSDDTKRLLAQSTMGAELKRVAAAAKQQKQQQKAHHQHSVISTKSNINDPSGDRLDAEKSVKLKASGSPNDQSSAGPNVRGTQQTGVSALNLNTTLD</sequence>
<feature type="compositionally biased region" description="Low complexity" evidence="1">
    <location>
        <begin position="187"/>
        <end position="196"/>
    </location>
</feature>
<organism evidence="2 3">
    <name type="scientific">Protopolystoma xenopodis</name>
    <dbReference type="NCBI Taxonomy" id="117903"/>
    <lineage>
        <taxon>Eukaryota</taxon>
        <taxon>Metazoa</taxon>
        <taxon>Spiralia</taxon>
        <taxon>Lophotrochozoa</taxon>
        <taxon>Platyhelminthes</taxon>
        <taxon>Monogenea</taxon>
        <taxon>Polyopisthocotylea</taxon>
        <taxon>Polystomatidea</taxon>
        <taxon>Polystomatidae</taxon>
        <taxon>Protopolystoma</taxon>
    </lineage>
</organism>
<feature type="compositionally biased region" description="Polar residues" evidence="1">
    <location>
        <begin position="204"/>
        <end position="214"/>
    </location>
</feature>
<dbReference type="Proteomes" id="UP000784294">
    <property type="component" value="Unassembled WGS sequence"/>
</dbReference>